<dbReference type="InterPro" id="IPR050325">
    <property type="entry name" value="Prot/Nucl_acid_deglycase"/>
</dbReference>
<dbReference type="InterPro" id="IPR029062">
    <property type="entry name" value="Class_I_gatase-like"/>
</dbReference>
<evidence type="ECO:0000256" key="3">
    <source>
        <dbReference type="ARBA" id="ARBA00038493"/>
    </source>
</evidence>
<keyword evidence="2" id="KW-0456">Lyase</keyword>
<dbReference type="KEGG" id="sgs:AVL59_00175"/>
<keyword evidence="5" id="KW-0808">Transferase</keyword>
<accession>A0A1B1ANR4</accession>
<dbReference type="CDD" id="cd03141">
    <property type="entry name" value="GATase1_Hsp31_like"/>
    <property type="match status" value="1"/>
</dbReference>
<protein>
    <submittedName>
        <fullName evidence="5">Dihydroxyacetone kinase</fullName>
    </submittedName>
    <submittedName>
        <fullName evidence="6">Intracellular protease/amidase</fullName>
    </submittedName>
</protein>
<dbReference type="GO" id="GO:0019172">
    <property type="term" value="F:glyoxalase III activity"/>
    <property type="evidence" value="ECO:0007669"/>
    <property type="project" value="TreeGrafter"/>
</dbReference>
<dbReference type="InterPro" id="IPR002818">
    <property type="entry name" value="DJ-1/PfpI"/>
</dbReference>
<name>A0A1B1ANR4_9ACTN</name>
<dbReference type="OrthoDB" id="9792284at2"/>
<dbReference type="GO" id="GO:0019243">
    <property type="term" value="P:methylglyoxal catabolic process to D-lactate via S-lactoyl-glutathione"/>
    <property type="evidence" value="ECO:0007669"/>
    <property type="project" value="TreeGrafter"/>
</dbReference>
<keyword evidence="1" id="KW-0346">Stress response</keyword>
<dbReference type="RefSeq" id="WP_067299177.1">
    <property type="nucleotide sequence ID" value="NZ_CP016279.1"/>
</dbReference>
<dbReference type="GO" id="GO:0008233">
    <property type="term" value="F:peptidase activity"/>
    <property type="evidence" value="ECO:0007669"/>
    <property type="project" value="UniProtKB-KW"/>
</dbReference>
<dbReference type="PANTHER" id="PTHR48094:SF11">
    <property type="entry name" value="GLUTATHIONE-INDEPENDENT GLYOXALASE HSP31-RELATED"/>
    <property type="match status" value="1"/>
</dbReference>
<sequence length="238" mass="24714">MSSPSSPSSPSSLKVLLALTSHGELGDTGRGTGFYVPEAAHPHEVFTKAGYEVDFVSVRGGSSPLDGVEPGDEDSARFLADPEVAAKLADTPTADRLDPADYSAVYFVGGHGTMWDFPDATDLTAFAAAVYEHGGVVAAVCHGPSALVNLRLSDGTHLVDGKEVAVFTNDEEESVGLTEVVPFLLETRLTERGATVRTGPMWAENTVADARLVTGQNPASAARVAELTVAILASGTEA</sequence>
<reference evidence="6 8" key="2">
    <citation type="submission" date="2021-03" db="EMBL/GenBank/DDBJ databases">
        <title>Genomic Encyclopedia of Type Strains, Phase IV (KMG-IV): sequencing the most valuable type-strain genomes for metagenomic binning, comparative biology and taxonomic classification.</title>
        <authorList>
            <person name="Goeker M."/>
        </authorList>
    </citation>
    <scope>NUCLEOTIDE SEQUENCE [LARGE SCALE GENOMIC DNA]</scope>
    <source>
        <strain evidence="6 8">DSM 40499</strain>
    </source>
</reference>
<keyword evidence="5" id="KW-0418">Kinase</keyword>
<comment type="similarity">
    <text evidence="3">Belongs to the peptidase C56 family. HSP31-like subfamily.</text>
</comment>
<organism evidence="5 7">
    <name type="scientific">Streptomyces griseochromogenes</name>
    <dbReference type="NCBI Taxonomy" id="68214"/>
    <lineage>
        <taxon>Bacteria</taxon>
        <taxon>Bacillati</taxon>
        <taxon>Actinomycetota</taxon>
        <taxon>Actinomycetes</taxon>
        <taxon>Kitasatosporales</taxon>
        <taxon>Streptomycetaceae</taxon>
        <taxon>Streptomyces</taxon>
    </lineage>
</organism>
<dbReference type="GO" id="GO:0005737">
    <property type="term" value="C:cytoplasm"/>
    <property type="evidence" value="ECO:0007669"/>
    <property type="project" value="TreeGrafter"/>
</dbReference>
<evidence type="ECO:0000313" key="7">
    <source>
        <dbReference type="Proteomes" id="UP000092659"/>
    </source>
</evidence>
<evidence type="ECO:0000313" key="8">
    <source>
        <dbReference type="Proteomes" id="UP001519309"/>
    </source>
</evidence>
<dbReference type="EMBL" id="CP016279">
    <property type="protein sequence ID" value="ANP48191.1"/>
    <property type="molecule type" value="Genomic_DNA"/>
</dbReference>
<dbReference type="Gene3D" id="3.40.50.880">
    <property type="match status" value="1"/>
</dbReference>
<dbReference type="Pfam" id="PF01965">
    <property type="entry name" value="DJ-1_PfpI"/>
    <property type="match status" value="1"/>
</dbReference>
<dbReference type="STRING" id="68214.AVL59_00175"/>
<dbReference type="PANTHER" id="PTHR48094">
    <property type="entry name" value="PROTEIN/NUCLEIC ACID DEGLYCASE DJ-1-RELATED"/>
    <property type="match status" value="1"/>
</dbReference>
<keyword evidence="6" id="KW-0378">Hydrolase</keyword>
<dbReference type="Proteomes" id="UP001519309">
    <property type="component" value="Unassembled WGS sequence"/>
</dbReference>
<dbReference type="GO" id="GO:0006508">
    <property type="term" value="P:proteolysis"/>
    <property type="evidence" value="ECO:0007669"/>
    <property type="project" value="UniProtKB-KW"/>
</dbReference>
<proteinExistence type="inferred from homology"/>
<dbReference type="GO" id="GO:0016301">
    <property type="term" value="F:kinase activity"/>
    <property type="evidence" value="ECO:0007669"/>
    <property type="project" value="UniProtKB-KW"/>
</dbReference>
<evidence type="ECO:0000313" key="5">
    <source>
        <dbReference type="EMBL" id="ANP48191.1"/>
    </source>
</evidence>
<evidence type="ECO:0000256" key="2">
    <source>
        <dbReference type="ARBA" id="ARBA00023239"/>
    </source>
</evidence>
<keyword evidence="8" id="KW-1185">Reference proteome</keyword>
<reference evidence="5 7" key="1">
    <citation type="submission" date="2016-06" db="EMBL/GenBank/DDBJ databases">
        <title>Complete genome sequence of Streptomyces griseochromogenes ATCC 14511, the Blasticidin S producer.</title>
        <authorList>
            <person name="Wu L."/>
        </authorList>
    </citation>
    <scope>NUCLEOTIDE SEQUENCE [LARGE SCALE GENOMIC DNA]</scope>
    <source>
        <strain evidence="5 7">ATCC 14511</strain>
    </source>
</reference>
<evidence type="ECO:0000313" key="6">
    <source>
        <dbReference type="EMBL" id="MBP2050888.1"/>
    </source>
</evidence>
<gene>
    <name evidence="5" type="ORF">AVL59_00175</name>
    <name evidence="6" type="ORF">J2Z21_003838</name>
</gene>
<dbReference type="Proteomes" id="UP000092659">
    <property type="component" value="Chromosome"/>
</dbReference>
<keyword evidence="6" id="KW-0645">Protease</keyword>
<evidence type="ECO:0000259" key="4">
    <source>
        <dbReference type="Pfam" id="PF01965"/>
    </source>
</evidence>
<dbReference type="AlphaFoldDB" id="A0A1B1ANR4"/>
<evidence type="ECO:0000256" key="1">
    <source>
        <dbReference type="ARBA" id="ARBA00023016"/>
    </source>
</evidence>
<feature type="domain" description="DJ-1/PfpI" evidence="4">
    <location>
        <begin position="38"/>
        <end position="221"/>
    </location>
</feature>
<dbReference type="EMBL" id="JAGGLP010000007">
    <property type="protein sequence ID" value="MBP2050888.1"/>
    <property type="molecule type" value="Genomic_DNA"/>
</dbReference>
<dbReference type="SUPFAM" id="SSF52317">
    <property type="entry name" value="Class I glutamine amidotransferase-like"/>
    <property type="match status" value="1"/>
</dbReference>